<sequence>MKKNLNIMLRSSAERSLDFVVSLWNKSITWLETVYGLDENSWRIAMPDRLISAEIGQTDRHKTLYVPTGKRADSNSAETE</sequence>
<dbReference type="Proteomes" id="UP000887013">
    <property type="component" value="Unassembled WGS sequence"/>
</dbReference>
<evidence type="ECO:0000313" key="2">
    <source>
        <dbReference type="Proteomes" id="UP000887013"/>
    </source>
</evidence>
<accession>A0A8X6QZ78</accession>
<proteinExistence type="predicted"/>
<comment type="caution">
    <text evidence="1">The sequence shown here is derived from an EMBL/GenBank/DDBJ whole genome shotgun (WGS) entry which is preliminary data.</text>
</comment>
<dbReference type="EMBL" id="BMAW01132852">
    <property type="protein sequence ID" value="GFU45672.1"/>
    <property type="molecule type" value="Genomic_DNA"/>
</dbReference>
<keyword evidence="2" id="KW-1185">Reference proteome</keyword>
<dbReference type="AlphaFoldDB" id="A0A8X6QZ78"/>
<name>A0A8X6QZ78_NEPPI</name>
<reference evidence="1" key="1">
    <citation type="submission" date="2020-08" db="EMBL/GenBank/DDBJ databases">
        <title>Multicomponent nature underlies the extraordinary mechanical properties of spider dragline silk.</title>
        <authorList>
            <person name="Kono N."/>
            <person name="Nakamura H."/>
            <person name="Mori M."/>
            <person name="Yoshida Y."/>
            <person name="Ohtoshi R."/>
            <person name="Malay A.D."/>
            <person name="Moran D.A.P."/>
            <person name="Tomita M."/>
            <person name="Numata K."/>
            <person name="Arakawa K."/>
        </authorList>
    </citation>
    <scope>NUCLEOTIDE SEQUENCE</scope>
</reference>
<evidence type="ECO:0000313" key="1">
    <source>
        <dbReference type="EMBL" id="GFU45672.1"/>
    </source>
</evidence>
<gene>
    <name evidence="1" type="ORF">NPIL_599721</name>
</gene>
<organism evidence="1 2">
    <name type="scientific">Nephila pilipes</name>
    <name type="common">Giant wood spider</name>
    <name type="synonym">Nephila maculata</name>
    <dbReference type="NCBI Taxonomy" id="299642"/>
    <lineage>
        <taxon>Eukaryota</taxon>
        <taxon>Metazoa</taxon>
        <taxon>Ecdysozoa</taxon>
        <taxon>Arthropoda</taxon>
        <taxon>Chelicerata</taxon>
        <taxon>Arachnida</taxon>
        <taxon>Araneae</taxon>
        <taxon>Araneomorphae</taxon>
        <taxon>Entelegynae</taxon>
        <taxon>Araneoidea</taxon>
        <taxon>Nephilidae</taxon>
        <taxon>Nephila</taxon>
    </lineage>
</organism>
<protein>
    <submittedName>
        <fullName evidence="1">Uncharacterized protein</fullName>
    </submittedName>
</protein>